<gene>
    <name evidence="6" type="ORF">RW1_031_01080</name>
</gene>
<dbReference type="InterPro" id="IPR050315">
    <property type="entry name" value="FAD-oxidoreductase_2"/>
</dbReference>
<dbReference type="InterPro" id="IPR003953">
    <property type="entry name" value="FAD-dep_OxRdtase_2_FAD-bd"/>
</dbReference>
<dbReference type="GO" id="GO:0033765">
    <property type="term" value="F:steroid dehydrogenase activity, acting on the CH-CH group of donors"/>
    <property type="evidence" value="ECO:0007669"/>
    <property type="project" value="UniProtKB-ARBA"/>
</dbReference>
<evidence type="ECO:0000256" key="1">
    <source>
        <dbReference type="ARBA" id="ARBA00001974"/>
    </source>
</evidence>
<proteinExistence type="predicted"/>
<evidence type="ECO:0000313" key="7">
    <source>
        <dbReference type="Proteomes" id="UP000019491"/>
    </source>
</evidence>
<dbReference type="OrthoDB" id="9813348at2"/>
<dbReference type="Pfam" id="PF00890">
    <property type="entry name" value="FAD_binding_2"/>
    <property type="match status" value="1"/>
</dbReference>
<dbReference type="SUPFAM" id="SSF51905">
    <property type="entry name" value="FAD/NAD(P)-binding domain"/>
    <property type="match status" value="1"/>
</dbReference>
<reference evidence="6 7" key="1">
    <citation type="submission" date="2014-02" db="EMBL/GenBank/DDBJ databases">
        <title>Whole genome shotgun sequence of Rhodococcus wratislaviensis NBRC 100605.</title>
        <authorList>
            <person name="Hosoyama A."/>
            <person name="Tsuchikane K."/>
            <person name="Yoshida I."/>
            <person name="Ohji S."/>
            <person name="Ichikawa N."/>
            <person name="Yamazoe A."/>
            <person name="Fujita N."/>
        </authorList>
    </citation>
    <scope>NUCLEOTIDE SEQUENCE [LARGE SCALE GENOMIC DNA]</scope>
    <source>
        <strain evidence="6 7">NBRC 100605</strain>
    </source>
</reference>
<feature type="domain" description="FAD-dependent oxidoreductase 2 FAD-binding" evidence="5">
    <location>
        <begin position="28"/>
        <end position="533"/>
    </location>
</feature>
<dbReference type="Proteomes" id="UP000019491">
    <property type="component" value="Unassembled WGS sequence"/>
</dbReference>
<keyword evidence="7" id="KW-1185">Reference proteome</keyword>
<dbReference type="EMBL" id="BAWF01000031">
    <property type="protein sequence ID" value="GAF46524.1"/>
    <property type="molecule type" value="Genomic_DNA"/>
</dbReference>
<dbReference type="InterPro" id="IPR036188">
    <property type="entry name" value="FAD/NAD-bd_sf"/>
</dbReference>
<organism evidence="6 7">
    <name type="scientific">Rhodococcus wratislaviensis NBRC 100605</name>
    <dbReference type="NCBI Taxonomy" id="1219028"/>
    <lineage>
        <taxon>Bacteria</taxon>
        <taxon>Bacillati</taxon>
        <taxon>Actinomycetota</taxon>
        <taxon>Actinomycetes</taxon>
        <taxon>Mycobacteriales</taxon>
        <taxon>Nocardiaceae</taxon>
        <taxon>Rhodococcus</taxon>
    </lineage>
</organism>
<evidence type="ECO:0000256" key="3">
    <source>
        <dbReference type="ARBA" id="ARBA00022827"/>
    </source>
</evidence>
<dbReference type="GO" id="GO:0008202">
    <property type="term" value="P:steroid metabolic process"/>
    <property type="evidence" value="ECO:0007669"/>
    <property type="project" value="UniProtKB-ARBA"/>
</dbReference>
<comment type="caution">
    <text evidence="6">The sequence shown here is derived from an EMBL/GenBank/DDBJ whole genome shotgun (WGS) entry which is preliminary data.</text>
</comment>
<dbReference type="RefSeq" id="WP_052033294.1">
    <property type="nucleotide sequence ID" value="NZ_BAWF01000031.1"/>
</dbReference>
<dbReference type="SUPFAM" id="SSF56425">
    <property type="entry name" value="Succinate dehydrogenase/fumarate reductase flavoprotein, catalytic domain"/>
    <property type="match status" value="1"/>
</dbReference>
<evidence type="ECO:0000256" key="2">
    <source>
        <dbReference type="ARBA" id="ARBA00022630"/>
    </source>
</evidence>
<name>X0PTT9_RHOWR</name>
<dbReference type="PANTHER" id="PTHR43400:SF10">
    <property type="entry name" value="3-OXOSTEROID 1-DEHYDROGENASE"/>
    <property type="match status" value="1"/>
</dbReference>
<protein>
    <recommendedName>
        <fullName evidence="5">FAD-dependent oxidoreductase 2 FAD-binding domain-containing protein</fullName>
    </recommendedName>
</protein>
<dbReference type="Gene3D" id="3.90.700.10">
    <property type="entry name" value="Succinate dehydrogenase/fumarate reductase flavoprotein, catalytic domain"/>
    <property type="match status" value="1"/>
</dbReference>
<dbReference type="AlphaFoldDB" id="X0PTT9"/>
<evidence type="ECO:0000313" key="6">
    <source>
        <dbReference type="EMBL" id="GAF46524.1"/>
    </source>
</evidence>
<comment type="cofactor">
    <cofactor evidence="1">
        <name>FAD</name>
        <dbReference type="ChEBI" id="CHEBI:57692"/>
    </cofactor>
</comment>
<keyword evidence="3" id="KW-0274">FAD</keyword>
<sequence length="562" mass="60860">MTTAQTPHTAPRQSALPAPLTTIDHTTDIVVVGGGGGGLPAALFSRWNGNDVILLEKADELGGTARKAAFWYWVPNNEPLRRAGLVDSEEDYLRYVARLSRPTLYDPQSPTLGLPEDEYAALRAIYESASPAAELLAARGALPYRHVPDAVDYWSHLPEDKTPRGRVLIHQDAKDTMADGGAQSIRSMTEIAVKDGVDIRTRHRVQRLIRDDGRVVGLEATRADGHTVRLLARKAVIFATGGFSHDPELRRNYLSVPLFAGCAAPTNEGDFVPISTAAGAQLRNMNHAWMCPVSLEKTVNKTPNLIGSFCVAGDSTLFVNKYGQRTMNEKLPYNELAQEFFTWDAQKAEYPNLVMIQIWDERSHTHSADTEYGRLIPPPGTDDSHVISADTLGDLAARIDERLRRYRGATGGVGLDTDFVPTLHSSIDRFNDFARGGVDEDFHRGEKPVQLMFNGAIGPDPSPNPTMHPIADQGPYYAALLTGGTLDTKGGPKTNTHAQILDDRNHPIPGLYGIGNCVASPSAGSYWAGGATLGPIIAFAYRAANHASAEPVLEPATASTSA</sequence>
<keyword evidence="4" id="KW-0560">Oxidoreductase</keyword>
<keyword evidence="2" id="KW-0285">Flavoprotein</keyword>
<dbReference type="Gene3D" id="3.50.50.60">
    <property type="entry name" value="FAD/NAD(P)-binding domain"/>
    <property type="match status" value="1"/>
</dbReference>
<dbReference type="PANTHER" id="PTHR43400">
    <property type="entry name" value="FUMARATE REDUCTASE"/>
    <property type="match status" value="1"/>
</dbReference>
<evidence type="ECO:0000259" key="5">
    <source>
        <dbReference type="Pfam" id="PF00890"/>
    </source>
</evidence>
<evidence type="ECO:0000256" key="4">
    <source>
        <dbReference type="ARBA" id="ARBA00023002"/>
    </source>
</evidence>
<accession>X0PTT9</accession>
<dbReference type="InterPro" id="IPR027477">
    <property type="entry name" value="Succ_DH/fumarate_Rdtase_cat_sf"/>
</dbReference>